<dbReference type="GO" id="GO:0003677">
    <property type="term" value="F:DNA binding"/>
    <property type="evidence" value="ECO:0007669"/>
    <property type="project" value="InterPro"/>
</dbReference>
<name>A0A6M3ZZ02_9BURK</name>
<dbReference type="Gene3D" id="1.10.260.40">
    <property type="entry name" value="lambda repressor-like DNA-binding domains"/>
    <property type="match status" value="1"/>
</dbReference>
<dbReference type="SUPFAM" id="SSF47413">
    <property type="entry name" value="lambda repressor-like DNA-binding domains"/>
    <property type="match status" value="1"/>
</dbReference>
<evidence type="ECO:0000313" key="3">
    <source>
        <dbReference type="Proteomes" id="UP000501648"/>
    </source>
</evidence>
<evidence type="ECO:0000313" key="2">
    <source>
        <dbReference type="EMBL" id="QJQ03443.1"/>
    </source>
</evidence>
<dbReference type="Pfam" id="PF13744">
    <property type="entry name" value="HTH_37"/>
    <property type="match status" value="1"/>
</dbReference>
<dbReference type="InterPro" id="IPR039554">
    <property type="entry name" value="HigA2-like_HTH"/>
</dbReference>
<sequence>MSSAPPGSDMEHEFTLRFRLDPADRASDVDDILERLGEAGCLDALVGIGAPGKIVLDFTRTATSLAEAIRIAVADVESAIPSAVLYSTEVPDNGQEKDAVLMEKLALMESLMKEVAAWMDENQLTYAGAAEKLGMKPARVYEITRMNPENITIDSLVDILLRARKSVRFWIEESPPKRYRLADLMADMPQVLPRVEGWDGMSSAGMETS</sequence>
<dbReference type="AlphaFoldDB" id="A0A6M3ZZ02"/>
<proteinExistence type="predicted"/>
<reference evidence="2 3" key="1">
    <citation type="journal article" date="2012" name="J. Bacteriol.">
        <title>Genome sequence of the pathogenic Herbaspirillum seropedicae strain Os34, isolated from rice roots.</title>
        <authorList>
            <person name="Ye W."/>
            <person name="Ye S."/>
            <person name="Liu J."/>
            <person name="Chang S."/>
            <person name="Chen M."/>
            <person name="Zhu B."/>
            <person name="Guo L."/>
            <person name="An Q."/>
        </authorList>
    </citation>
    <scope>NUCLEOTIDE SEQUENCE [LARGE SCALE GENOMIC DNA]</scope>
    <source>
        <strain evidence="2 3">Os34</strain>
    </source>
</reference>
<gene>
    <name evidence="2" type="ORF">C798_25360</name>
</gene>
<accession>A0A6M3ZZ02</accession>
<protein>
    <recommendedName>
        <fullName evidence="1">HigA2-like helix-turn-helix domain-containing protein</fullName>
    </recommendedName>
</protein>
<evidence type="ECO:0000259" key="1">
    <source>
        <dbReference type="Pfam" id="PF13744"/>
    </source>
</evidence>
<feature type="domain" description="HigA2-like helix-turn-helix" evidence="1">
    <location>
        <begin position="103"/>
        <end position="163"/>
    </location>
</feature>
<organism evidence="2 3">
    <name type="scientific">Herbaspirillum rubrisubalbicans Os34</name>
    <dbReference type="NCBI Taxonomy" id="1235827"/>
    <lineage>
        <taxon>Bacteria</taxon>
        <taxon>Pseudomonadati</taxon>
        <taxon>Pseudomonadota</taxon>
        <taxon>Betaproteobacteria</taxon>
        <taxon>Burkholderiales</taxon>
        <taxon>Oxalobacteraceae</taxon>
        <taxon>Herbaspirillum</taxon>
    </lineage>
</organism>
<dbReference type="InterPro" id="IPR010982">
    <property type="entry name" value="Lambda_DNA-bd_dom_sf"/>
</dbReference>
<dbReference type="EMBL" id="CP008956">
    <property type="protein sequence ID" value="QJQ03443.1"/>
    <property type="molecule type" value="Genomic_DNA"/>
</dbReference>
<dbReference type="Proteomes" id="UP000501648">
    <property type="component" value="Chromosome"/>
</dbReference>